<dbReference type="Proteomes" id="UP000076552">
    <property type="component" value="Unassembled WGS sequence"/>
</dbReference>
<evidence type="ECO:0000313" key="4">
    <source>
        <dbReference type="Proteomes" id="UP000076552"/>
    </source>
</evidence>
<sequence length="333" mass="38291">MTTNQSTIRLKGQSDWPDWYTFIRMNAKSNGIWQFCNPDSDEVLTPPIRPGRPVNPTIEQITLFEADSRVYSEELKQYERRTHALQKTMRDITTTIEMTMLSWLVDADTPREALRCLKNRYQRTPEAEKMLAYRTYRDHLTRLKRSNTHQWIQSCETYISKALRLGCEEMSVTHQQATLLNALKGTYPDFAAPLAAVTTREATDNISPDDRLSGIQILHQFRTWLEAGHGEEYSKSGGAYATWQQRDDAQPSRVPAKGPSDLNNNNNNRKKKKERPVPFCLLDGMKHFYTDCFYLNPYIRPSGWTGDASRLQTAQHPVLQSSSRNKGLGNPTI</sequence>
<keyword evidence="4" id="KW-1185">Reference proteome</keyword>
<evidence type="ECO:0000313" key="2">
    <source>
        <dbReference type="EMBL" id="KZL71934.1"/>
    </source>
</evidence>
<dbReference type="EMBL" id="LFIV01000065">
    <property type="protein sequence ID" value="KZL71934.1"/>
    <property type="molecule type" value="Genomic_DNA"/>
</dbReference>
<organism evidence="3 4">
    <name type="scientific">Colletotrichum tofieldiae</name>
    <dbReference type="NCBI Taxonomy" id="708197"/>
    <lineage>
        <taxon>Eukaryota</taxon>
        <taxon>Fungi</taxon>
        <taxon>Dikarya</taxon>
        <taxon>Ascomycota</taxon>
        <taxon>Pezizomycotina</taxon>
        <taxon>Sordariomycetes</taxon>
        <taxon>Hypocreomycetidae</taxon>
        <taxon>Glomerellales</taxon>
        <taxon>Glomerellaceae</taxon>
        <taxon>Colletotrichum</taxon>
        <taxon>Colletotrichum spaethianum species complex</taxon>
    </lineage>
</organism>
<protein>
    <submittedName>
        <fullName evidence="3">Integrase catalytic</fullName>
    </submittedName>
</protein>
<comment type="caution">
    <text evidence="3">The sequence shown here is derived from an EMBL/GenBank/DDBJ whole genome shotgun (WGS) entry which is preliminary data.</text>
</comment>
<dbReference type="EMBL" id="LFIV01000002">
    <property type="protein sequence ID" value="KZL78510.1"/>
    <property type="molecule type" value="Genomic_DNA"/>
</dbReference>
<evidence type="ECO:0000256" key="1">
    <source>
        <dbReference type="SAM" id="MobiDB-lite"/>
    </source>
</evidence>
<name>A0A166Z6Q0_9PEZI</name>
<reference evidence="3 4" key="1">
    <citation type="submission" date="2015-06" db="EMBL/GenBank/DDBJ databases">
        <title>Survival trade-offs in plant roots during colonization by closely related pathogenic and mutualistic fungi.</title>
        <authorList>
            <person name="Hacquard S."/>
            <person name="Kracher B."/>
            <person name="Hiruma K."/>
            <person name="Weinman A."/>
            <person name="Muench P."/>
            <person name="Garrido Oter R."/>
            <person name="Ver Loren van Themaat E."/>
            <person name="Dallerey J.-F."/>
            <person name="Damm U."/>
            <person name="Henrissat B."/>
            <person name="Lespinet O."/>
            <person name="Thon M."/>
            <person name="Kemen E."/>
            <person name="McHardy A.C."/>
            <person name="Schulze-Lefert P."/>
            <person name="O'Connell R.J."/>
        </authorList>
    </citation>
    <scope>NUCLEOTIDE SEQUENCE [LARGE SCALE GENOMIC DNA]</scope>
    <source>
        <strain evidence="3 4">0861</strain>
    </source>
</reference>
<feature type="region of interest" description="Disordered" evidence="1">
    <location>
        <begin position="242"/>
        <end position="273"/>
    </location>
</feature>
<proteinExistence type="predicted"/>
<gene>
    <name evidence="3" type="ORF">CT0861_11067</name>
    <name evidence="2" type="ORF">CT0861_11068</name>
</gene>
<accession>A0A166Z6Q0</accession>
<evidence type="ECO:0000313" key="3">
    <source>
        <dbReference type="EMBL" id="KZL78510.1"/>
    </source>
</evidence>
<dbReference type="AlphaFoldDB" id="A0A166Z6Q0"/>